<feature type="non-terminal residue" evidence="1">
    <location>
        <position position="142"/>
    </location>
</feature>
<organism evidence="1">
    <name type="scientific">hydrothermal vent metagenome</name>
    <dbReference type="NCBI Taxonomy" id="652676"/>
    <lineage>
        <taxon>unclassified sequences</taxon>
        <taxon>metagenomes</taxon>
        <taxon>ecological metagenomes</taxon>
    </lineage>
</organism>
<dbReference type="Gene3D" id="3.20.20.80">
    <property type="entry name" value="Glycosidases"/>
    <property type="match status" value="1"/>
</dbReference>
<evidence type="ECO:0000313" key="1">
    <source>
        <dbReference type="EMBL" id="VAW32814.1"/>
    </source>
</evidence>
<sequence>MLLKNVIHWFKLLVLFLVIMGVVWPKTAVSTATAQSAIDPRFGAVESFWAPNEATQLGVGWERILFYWNEIQPSGPNDWNTLHVPEEWLNEANAQGRQVVGLLKNTPNWATEGDFASGVPNGLYLPVDDPANLWANYVRRVA</sequence>
<reference evidence="1" key="1">
    <citation type="submission" date="2018-06" db="EMBL/GenBank/DDBJ databases">
        <authorList>
            <person name="Zhirakovskaya E."/>
        </authorList>
    </citation>
    <scope>NUCLEOTIDE SEQUENCE</scope>
</reference>
<accession>A0A3B0VMF5</accession>
<dbReference type="AlphaFoldDB" id="A0A3B0VMF5"/>
<dbReference type="SUPFAM" id="SSF51445">
    <property type="entry name" value="(Trans)glycosidases"/>
    <property type="match status" value="1"/>
</dbReference>
<name>A0A3B0VMF5_9ZZZZ</name>
<protein>
    <recommendedName>
        <fullName evidence="2">Glycoside hydrolase family 42 N-terminal domain-containing protein</fullName>
    </recommendedName>
</protein>
<dbReference type="EMBL" id="UOEU01000393">
    <property type="protein sequence ID" value="VAW32814.1"/>
    <property type="molecule type" value="Genomic_DNA"/>
</dbReference>
<evidence type="ECO:0008006" key="2">
    <source>
        <dbReference type="Google" id="ProtNLM"/>
    </source>
</evidence>
<gene>
    <name evidence="1" type="ORF">MNBD_CHLOROFLEXI01-1330</name>
</gene>
<dbReference type="InterPro" id="IPR017853">
    <property type="entry name" value="GH"/>
</dbReference>
<proteinExistence type="predicted"/>